<accession>A0A512TSG8</accession>
<proteinExistence type="predicted"/>
<dbReference type="AlphaFoldDB" id="A0A512TSG8"/>
<keyword evidence="1" id="KW-0472">Membrane</keyword>
<reference evidence="2 3" key="1">
    <citation type="submission" date="2019-07" db="EMBL/GenBank/DDBJ databases">
        <title>Whole genome shotgun sequence of Clostridium butyricum NBRC 3858.</title>
        <authorList>
            <person name="Hosoyama A."/>
            <person name="Uohara A."/>
            <person name="Ohji S."/>
            <person name="Ichikawa N."/>
        </authorList>
    </citation>
    <scope>NUCLEOTIDE SEQUENCE [LARGE SCALE GENOMIC DNA]</scope>
    <source>
        <strain evidence="2 3">NBRC 3858</strain>
    </source>
</reference>
<gene>
    <name evidence="2" type="ORF">CBU02nite_36950</name>
</gene>
<evidence type="ECO:0000313" key="2">
    <source>
        <dbReference type="EMBL" id="GEQ23189.1"/>
    </source>
</evidence>
<name>A0A512TSG8_CLOBU</name>
<dbReference type="Proteomes" id="UP000321089">
    <property type="component" value="Unassembled WGS sequence"/>
</dbReference>
<evidence type="ECO:0000256" key="1">
    <source>
        <dbReference type="SAM" id="Phobius"/>
    </source>
</evidence>
<protein>
    <submittedName>
        <fullName evidence="2">Uncharacterized protein</fullName>
    </submittedName>
</protein>
<dbReference type="EMBL" id="BKBC01000084">
    <property type="protein sequence ID" value="GEQ23189.1"/>
    <property type="molecule type" value="Genomic_DNA"/>
</dbReference>
<keyword evidence="1" id="KW-1133">Transmembrane helix</keyword>
<evidence type="ECO:0000313" key="3">
    <source>
        <dbReference type="Proteomes" id="UP000321089"/>
    </source>
</evidence>
<keyword evidence="1" id="KW-0812">Transmembrane</keyword>
<feature type="transmembrane region" description="Helical" evidence="1">
    <location>
        <begin position="43"/>
        <end position="65"/>
    </location>
</feature>
<organism evidence="2 3">
    <name type="scientific">Clostridium butyricum</name>
    <dbReference type="NCBI Taxonomy" id="1492"/>
    <lineage>
        <taxon>Bacteria</taxon>
        <taxon>Bacillati</taxon>
        <taxon>Bacillota</taxon>
        <taxon>Clostridia</taxon>
        <taxon>Eubacteriales</taxon>
        <taxon>Clostridiaceae</taxon>
        <taxon>Clostridium</taxon>
    </lineage>
</organism>
<comment type="caution">
    <text evidence="2">The sequence shown here is derived from an EMBL/GenBank/DDBJ whole genome shotgun (WGS) entry which is preliminary data.</text>
</comment>
<sequence length="71" mass="7942">MTHIANKTGNTGNFLPVAIVKIKTVINNPKVRKRIQGFVKNCGISKLLMCSLFLIHVIPFITVLIEQIQPQ</sequence>